<name>A0A061D8A7_BABBI</name>
<accession>A0A061D8A7</accession>
<reference evidence="3" key="1">
    <citation type="journal article" date="2014" name="Nucleic Acids Res.">
        <title>The evolutionary dynamics of variant antigen genes in Babesia reveal a history of genomic innovation underlying host-parasite interaction.</title>
        <authorList>
            <person name="Jackson A.P."/>
            <person name="Otto T.D."/>
            <person name="Darby A."/>
            <person name="Ramaprasad A."/>
            <person name="Xia D."/>
            <person name="Echaide I.E."/>
            <person name="Farber M."/>
            <person name="Gahlot S."/>
            <person name="Gamble J."/>
            <person name="Gupta D."/>
            <person name="Gupta Y."/>
            <person name="Jackson L."/>
            <person name="Malandrin L."/>
            <person name="Malas T.B."/>
            <person name="Moussa E."/>
            <person name="Nair M."/>
            <person name="Reid A.J."/>
            <person name="Sanders M."/>
            <person name="Sharma J."/>
            <person name="Tracey A."/>
            <person name="Quail M.A."/>
            <person name="Weir W."/>
            <person name="Wastling J.M."/>
            <person name="Hall N."/>
            <person name="Willadsen P."/>
            <person name="Lingelbach K."/>
            <person name="Shiels B."/>
            <person name="Tait A."/>
            <person name="Berriman M."/>
            <person name="Allred D.R."/>
            <person name="Pain A."/>
        </authorList>
    </citation>
    <scope>NUCLEOTIDE SEQUENCE [LARGE SCALE GENOMIC DNA]</scope>
    <source>
        <strain evidence="3">Bond</strain>
    </source>
</reference>
<proteinExistence type="predicted"/>
<organism evidence="2 3">
    <name type="scientific">Babesia bigemina</name>
    <dbReference type="NCBI Taxonomy" id="5866"/>
    <lineage>
        <taxon>Eukaryota</taxon>
        <taxon>Sar</taxon>
        <taxon>Alveolata</taxon>
        <taxon>Apicomplexa</taxon>
        <taxon>Aconoidasida</taxon>
        <taxon>Piroplasmida</taxon>
        <taxon>Babesiidae</taxon>
        <taxon>Babesia</taxon>
    </lineage>
</organism>
<sequence length="310" mass="35114">MPYVEERTNKTKSFDGNFHNAHGSMFGRKPGSIWRDHNSQIRVQDTPENRTYHVQGPSSDEGSRRWTQVECHNPHRRTPNYRSVSTPRGGYTSSVWSDDAPRSYHAVGSSNASVTRKHDWIVSSTASSHNTRNRYGKPHSYTYTQPHERNEGKFVGEDPFASDDEGYPPTSTHERRRYVSPNKKPAISASSDGCFTSRDFATWASNDEAGESQSTHLSNSHHSTPRRTKRTNRKAQEETTSISAQIKLGFQKVKAFVSNAFQKLKERITPICAGRRWRPRSSSGTDSKAPISNEALLKCDTYSHSFEFGR</sequence>
<dbReference type="VEuPathDB" id="PiroplasmaDB:BBBOND_0102880"/>
<evidence type="ECO:0000313" key="3">
    <source>
        <dbReference type="Proteomes" id="UP000033188"/>
    </source>
</evidence>
<evidence type="ECO:0000313" key="2">
    <source>
        <dbReference type="EMBL" id="CDR93965.1"/>
    </source>
</evidence>
<feature type="region of interest" description="Disordered" evidence="1">
    <location>
        <begin position="1"/>
        <end position="23"/>
    </location>
</feature>
<dbReference type="Proteomes" id="UP000033188">
    <property type="component" value="Chromosome 1"/>
</dbReference>
<evidence type="ECO:0000256" key="1">
    <source>
        <dbReference type="SAM" id="MobiDB-lite"/>
    </source>
</evidence>
<feature type="compositionally biased region" description="Basic and acidic residues" evidence="1">
    <location>
        <begin position="146"/>
        <end position="156"/>
    </location>
</feature>
<dbReference type="KEGG" id="bbig:BBBOND_0102880"/>
<feature type="region of interest" description="Disordered" evidence="1">
    <location>
        <begin position="44"/>
        <end position="65"/>
    </location>
</feature>
<dbReference type="AlphaFoldDB" id="A0A061D8A7"/>
<dbReference type="EMBL" id="LK391707">
    <property type="protein sequence ID" value="CDR93965.1"/>
    <property type="molecule type" value="Genomic_DNA"/>
</dbReference>
<feature type="compositionally biased region" description="Basic residues" evidence="1">
    <location>
        <begin position="223"/>
        <end position="233"/>
    </location>
</feature>
<gene>
    <name evidence="2" type="ORF">BBBOND_0102880</name>
</gene>
<dbReference type="GeneID" id="24562506"/>
<protein>
    <submittedName>
        <fullName evidence="2">Uncharacterized protein</fullName>
    </submittedName>
</protein>
<dbReference type="RefSeq" id="XP_012766151.1">
    <property type="nucleotide sequence ID" value="XM_012910697.1"/>
</dbReference>
<feature type="region of interest" description="Disordered" evidence="1">
    <location>
        <begin position="125"/>
        <end position="191"/>
    </location>
</feature>
<feature type="compositionally biased region" description="Basic and acidic residues" evidence="1">
    <location>
        <begin position="1"/>
        <end position="13"/>
    </location>
</feature>
<dbReference type="OrthoDB" id="366444at2759"/>
<keyword evidence="3" id="KW-1185">Reference proteome</keyword>
<feature type="region of interest" description="Disordered" evidence="1">
    <location>
        <begin position="207"/>
        <end position="240"/>
    </location>
</feature>
<feature type="compositionally biased region" description="Polar residues" evidence="1">
    <location>
        <begin position="211"/>
        <end position="222"/>
    </location>
</feature>